<accession>A0A4U9CYX2</accession>
<dbReference type="EMBL" id="CABDVU010000001">
    <property type="protein sequence ID" value="VTN08435.1"/>
    <property type="molecule type" value="Genomic_DNA"/>
</dbReference>
<sequence length="35" mass="3599">MRIFLTGATGFIGSRILTELQAAGASRALTPAPLP</sequence>
<dbReference type="AlphaFoldDB" id="A0A4U9CYX2"/>
<dbReference type="InterPro" id="IPR036291">
    <property type="entry name" value="NAD(P)-bd_dom_sf"/>
</dbReference>
<protein>
    <submittedName>
        <fullName evidence="1">Uncharacterized protein</fullName>
    </submittedName>
</protein>
<evidence type="ECO:0000313" key="1">
    <source>
        <dbReference type="EMBL" id="VTN08435.1"/>
    </source>
</evidence>
<name>A0A4U9CYX2_RAOTE</name>
<proteinExistence type="predicted"/>
<gene>
    <name evidence="1" type="ORF">NCTC9185_00312</name>
</gene>
<dbReference type="Proteomes" id="UP000339249">
    <property type="component" value="Unassembled WGS sequence"/>
</dbReference>
<dbReference type="SUPFAM" id="SSF51735">
    <property type="entry name" value="NAD(P)-binding Rossmann-fold domains"/>
    <property type="match status" value="1"/>
</dbReference>
<evidence type="ECO:0000313" key="2">
    <source>
        <dbReference type="Proteomes" id="UP000339249"/>
    </source>
</evidence>
<reference evidence="1 2" key="1">
    <citation type="submission" date="2019-04" db="EMBL/GenBank/DDBJ databases">
        <authorList>
            <consortium name="Pathogen Informatics"/>
        </authorList>
    </citation>
    <scope>NUCLEOTIDE SEQUENCE [LARGE SCALE GENOMIC DNA]</scope>
    <source>
        <strain evidence="1 2">NCTC9185</strain>
    </source>
</reference>
<organism evidence="1 2">
    <name type="scientific">Raoultella terrigena</name>
    <name type="common">Klebsiella terrigena</name>
    <dbReference type="NCBI Taxonomy" id="577"/>
    <lineage>
        <taxon>Bacteria</taxon>
        <taxon>Pseudomonadati</taxon>
        <taxon>Pseudomonadota</taxon>
        <taxon>Gammaproteobacteria</taxon>
        <taxon>Enterobacterales</taxon>
        <taxon>Enterobacteriaceae</taxon>
        <taxon>Klebsiella/Raoultella group</taxon>
        <taxon>Raoultella</taxon>
    </lineage>
</organism>
<dbReference type="Gene3D" id="3.40.50.720">
    <property type="entry name" value="NAD(P)-binding Rossmann-like Domain"/>
    <property type="match status" value="1"/>
</dbReference>